<sequence>MQDWAATIICPGQYRPRQFEYHPYRENVLVFGTLKGEAVVANTNNEVLSEISTGLSKSKHDSILGLCWLRRHPALYVVGS</sequence>
<keyword evidence="2" id="KW-1185">Reference proteome</keyword>
<evidence type="ECO:0000313" key="1">
    <source>
        <dbReference type="EMBL" id="KAG5186694.1"/>
    </source>
</evidence>
<dbReference type="InterPro" id="IPR046377">
    <property type="entry name" value="DHU1"/>
</dbReference>
<dbReference type="GO" id="GO:0071493">
    <property type="term" value="P:cellular response to UV-B"/>
    <property type="evidence" value="ECO:0007669"/>
    <property type="project" value="InterPro"/>
</dbReference>
<dbReference type="EMBL" id="JAFCMP010000106">
    <property type="protein sequence ID" value="KAG5186694.1"/>
    <property type="molecule type" value="Genomic_DNA"/>
</dbReference>
<dbReference type="GO" id="GO:0080008">
    <property type="term" value="C:Cul4-RING E3 ubiquitin ligase complex"/>
    <property type="evidence" value="ECO:0007669"/>
    <property type="project" value="InterPro"/>
</dbReference>
<dbReference type="PANTHER" id="PTHR47201:SF1">
    <property type="entry name" value="PROTEIN DWD HYPERSENSITIVE TO UV-B 1"/>
    <property type="match status" value="1"/>
</dbReference>
<proteinExistence type="predicted"/>
<dbReference type="AlphaFoldDB" id="A0A835ZAN9"/>
<evidence type="ECO:0000313" key="2">
    <source>
        <dbReference type="Proteomes" id="UP000664859"/>
    </source>
</evidence>
<gene>
    <name evidence="1" type="ORF">JKP88DRAFT_309120</name>
</gene>
<dbReference type="OrthoDB" id="20669at2759"/>
<protein>
    <submittedName>
        <fullName evidence="1">Uncharacterized protein</fullName>
    </submittedName>
</protein>
<comment type="caution">
    <text evidence="1">The sequence shown here is derived from an EMBL/GenBank/DDBJ whole genome shotgun (WGS) entry which is preliminary data.</text>
</comment>
<dbReference type="PANTHER" id="PTHR47201">
    <property type="entry name" value="BNAC09G30780D PROTEIN"/>
    <property type="match status" value="1"/>
</dbReference>
<accession>A0A835ZAN9</accession>
<reference evidence="1" key="1">
    <citation type="submission" date="2021-02" db="EMBL/GenBank/DDBJ databases">
        <title>First Annotated Genome of the Yellow-green Alga Tribonema minus.</title>
        <authorList>
            <person name="Mahan K.M."/>
        </authorList>
    </citation>
    <scope>NUCLEOTIDE SEQUENCE</scope>
    <source>
        <strain evidence="1">UTEX B ZZ1240</strain>
    </source>
</reference>
<dbReference type="Proteomes" id="UP000664859">
    <property type="component" value="Unassembled WGS sequence"/>
</dbReference>
<name>A0A835ZAN9_9STRA</name>
<feature type="non-terminal residue" evidence="1">
    <location>
        <position position="80"/>
    </location>
</feature>
<organism evidence="1 2">
    <name type="scientific">Tribonema minus</name>
    <dbReference type="NCBI Taxonomy" id="303371"/>
    <lineage>
        <taxon>Eukaryota</taxon>
        <taxon>Sar</taxon>
        <taxon>Stramenopiles</taxon>
        <taxon>Ochrophyta</taxon>
        <taxon>PX clade</taxon>
        <taxon>Xanthophyceae</taxon>
        <taxon>Tribonematales</taxon>
        <taxon>Tribonemataceae</taxon>
        <taxon>Tribonema</taxon>
    </lineage>
</organism>